<evidence type="ECO:0000313" key="2">
    <source>
        <dbReference type="Proteomes" id="UP001165064"/>
    </source>
</evidence>
<evidence type="ECO:0000313" key="1">
    <source>
        <dbReference type="EMBL" id="GMF06365.1"/>
    </source>
</evidence>
<organism evidence="1 2">
    <name type="scientific">Ambrosiozyma monospora</name>
    <name type="common">Yeast</name>
    <name type="synonym">Endomycopsis monosporus</name>
    <dbReference type="NCBI Taxonomy" id="43982"/>
    <lineage>
        <taxon>Eukaryota</taxon>
        <taxon>Fungi</taxon>
        <taxon>Dikarya</taxon>
        <taxon>Ascomycota</taxon>
        <taxon>Saccharomycotina</taxon>
        <taxon>Pichiomycetes</taxon>
        <taxon>Pichiales</taxon>
        <taxon>Pichiaceae</taxon>
        <taxon>Ambrosiozyma</taxon>
    </lineage>
</organism>
<dbReference type="EMBL" id="BSXS01015095">
    <property type="protein sequence ID" value="GMF06365.1"/>
    <property type="molecule type" value="Genomic_DNA"/>
</dbReference>
<dbReference type="Proteomes" id="UP001165064">
    <property type="component" value="Unassembled WGS sequence"/>
</dbReference>
<gene>
    <name evidence="1" type="ORF">Amon02_001266100</name>
</gene>
<proteinExistence type="predicted"/>
<name>A0ACB5UAJ7_AMBMO</name>
<protein>
    <submittedName>
        <fullName evidence="1">Unnamed protein product</fullName>
    </submittedName>
</protein>
<reference evidence="1" key="1">
    <citation type="submission" date="2023-04" db="EMBL/GenBank/DDBJ databases">
        <title>Ambrosiozyma monospora NBRC 10751.</title>
        <authorList>
            <person name="Ichikawa N."/>
            <person name="Sato H."/>
            <person name="Tonouchi N."/>
        </authorList>
    </citation>
    <scope>NUCLEOTIDE SEQUENCE</scope>
    <source>
        <strain evidence="1">NBRC 10751</strain>
    </source>
</reference>
<keyword evidence="2" id="KW-1185">Reference proteome</keyword>
<comment type="caution">
    <text evidence="1">The sequence shown here is derived from an EMBL/GenBank/DDBJ whole genome shotgun (WGS) entry which is preliminary data.</text>
</comment>
<sequence length="140" mass="16311">MSCIAKNPQSFSDFLWLANITTRMKQLKLEFLVAPILDDHIFNSETLESLTFTMDHHFKVDFGGLVNLKEMRFHRGVVTRLSIETLPLQLVSLTFDKVKFLPKSIQLPPSLTRLTIHCFAKFGYIPIIRNFEHLKYEIEV</sequence>
<accession>A0ACB5UAJ7</accession>